<feature type="transmembrane region" description="Helical" evidence="5">
    <location>
        <begin position="392"/>
        <end position="412"/>
    </location>
</feature>
<feature type="transmembrane region" description="Helical" evidence="5">
    <location>
        <begin position="299"/>
        <end position="328"/>
    </location>
</feature>
<gene>
    <name evidence="6" type="ORF">ACFO0S_03895</name>
</gene>
<dbReference type="Proteomes" id="UP001595733">
    <property type="component" value="Unassembled WGS sequence"/>
</dbReference>
<feature type="transmembrane region" description="Helical" evidence="5">
    <location>
        <begin position="27"/>
        <end position="45"/>
    </location>
</feature>
<comment type="subcellular location">
    <subcellularLocation>
        <location evidence="1">Membrane</location>
        <topology evidence="1">Multi-pass membrane protein</topology>
    </subcellularLocation>
</comment>
<evidence type="ECO:0000256" key="1">
    <source>
        <dbReference type="ARBA" id="ARBA00004141"/>
    </source>
</evidence>
<feature type="transmembrane region" description="Helical" evidence="5">
    <location>
        <begin position="260"/>
        <end position="278"/>
    </location>
</feature>
<evidence type="ECO:0000256" key="3">
    <source>
        <dbReference type="ARBA" id="ARBA00022989"/>
    </source>
</evidence>
<evidence type="ECO:0000256" key="4">
    <source>
        <dbReference type="ARBA" id="ARBA00023136"/>
    </source>
</evidence>
<feature type="transmembrane region" description="Helical" evidence="5">
    <location>
        <begin position="120"/>
        <end position="143"/>
    </location>
</feature>
<dbReference type="PANTHER" id="PTHR43424:SF1">
    <property type="entry name" value="LOCUS PUTATIVE PROTEIN 1-RELATED"/>
    <property type="match status" value="1"/>
</dbReference>
<dbReference type="InterPro" id="IPR052556">
    <property type="entry name" value="PolySynth_Transporter"/>
</dbReference>
<comment type="caution">
    <text evidence="6">The sequence shown here is derived from an EMBL/GenBank/DDBJ whole genome shotgun (WGS) entry which is preliminary data.</text>
</comment>
<feature type="transmembrane region" description="Helical" evidence="5">
    <location>
        <begin position="51"/>
        <end position="73"/>
    </location>
</feature>
<sequence length="439" mass="49676">MIRRGIFNNEAITKIIKNSSWLVSDKVITMIVGVFVTAIVARYFGPEKFGQFNYALAFVTLFTAISTLGLETLTVKSILDKKFDEGTILCTSLILRIASGGILTIFSIIIIKIIEPSDFNLHILVLIMSIAMVIKAFEVIEYWVQAHQKAKISSIIRMVVYIISSGLKIFLVFMNGTVLQYATILIIDALLIGFALMIAYFKFRENSSLWRFNFQYARTILSQSWHLIISGLMVTLYMRIDQVMLGSMATDTELGVYSAAVRIAEMWYFIPMALIISFKPVIMKNKKENEHKYFNSIQILYSIVTWMGILFTLIILIFSKLIISILYGEQFLQAANILSISVFAGTLAMLGSARSIWMISEGLQRYTIIYTIAGLIVNVTLNLIFIPRFGGFGAATATLVAQVVNILVLFLFKETRISTIMIIKSFRPINLFKYLKLNK</sequence>
<proteinExistence type="predicted"/>
<name>A0ABV8UUN2_9BACL</name>
<keyword evidence="4 5" id="KW-0472">Membrane</keyword>
<dbReference type="EMBL" id="JBHSEF010000009">
    <property type="protein sequence ID" value="MFC4354214.1"/>
    <property type="molecule type" value="Genomic_DNA"/>
</dbReference>
<feature type="transmembrane region" description="Helical" evidence="5">
    <location>
        <begin position="368"/>
        <end position="386"/>
    </location>
</feature>
<feature type="transmembrane region" description="Helical" evidence="5">
    <location>
        <begin position="155"/>
        <end position="173"/>
    </location>
</feature>
<feature type="transmembrane region" description="Helical" evidence="5">
    <location>
        <begin position="93"/>
        <end position="114"/>
    </location>
</feature>
<evidence type="ECO:0000313" key="6">
    <source>
        <dbReference type="EMBL" id="MFC4354214.1"/>
    </source>
</evidence>
<dbReference type="InterPro" id="IPR002797">
    <property type="entry name" value="Polysacc_synth"/>
</dbReference>
<evidence type="ECO:0000256" key="5">
    <source>
        <dbReference type="SAM" id="Phobius"/>
    </source>
</evidence>
<dbReference type="PANTHER" id="PTHR43424">
    <property type="entry name" value="LOCUS PUTATIVE PROTEIN 1-RELATED"/>
    <property type="match status" value="1"/>
</dbReference>
<keyword evidence="3 5" id="KW-1133">Transmembrane helix</keyword>
<organism evidence="6 7">
    <name type="scientific">Chryseomicrobium palamuruense</name>
    <dbReference type="NCBI Taxonomy" id="682973"/>
    <lineage>
        <taxon>Bacteria</taxon>
        <taxon>Bacillati</taxon>
        <taxon>Bacillota</taxon>
        <taxon>Bacilli</taxon>
        <taxon>Bacillales</taxon>
        <taxon>Caryophanaceae</taxon>
        <taxon>Chryseomicrobium</taxon>
    </lineage>
</organism>
<feature type="transmembrane region" description="Helical" evidence="5">
    <location>
        <begin position="224"/>
        <end position="240"/>
    </location>
</feature>
<evidence type="ECO:0000256" key="2">
    <source>
        <dbReference type="ARBA" id="ARBA00022692"/>
    </source>
</evidence>
<accession>A0ABV8UUN2</accession>
<feature type="transmembrane region" description="Helical" evidence="5">
    <location>
        <begin position="334"/>
        <end position="356"/>
    </location>
</feature>
<protein>
    <submittedName>
        <fullName evidence="6">Flippase</fullName>
    </submittedName>
</protein>
<evidence type="ECO:0000313" key="7">
    <source>
        <dbReference type="Proteomes" id="UP001595733"/>
    </source>
</evidence>
<keyword evidence="2 5" id="KW-0812">Transmembrane</keyword>
<dbReference type="CDD" id="cd13128">
    <property type="entry name" value="MATE_Wzx_like"/>
    <property type="match status" value="1"/>
</dbReference>
<keyword evidence="7" id="KW-1185">Reference proteome</keyword>
<dbReference type="RefSeq" id="WP_378140383.1">
    <property type="nucleotide sequence ID" value="NZ_JBHSEF010000009.1"/>
</dbReference>
<reference evidence="7" key="1">
    <citation type="journal article" date="2019" name="Int. J. Syst. Evol. Microbiol.">
        <title>The Global Catalogue of Microorganisms (GCM) 10K type strain sequencing project: providing services to taxonomists for standard genome sequencing and annotation.</title>
        <authorList>
            <consortium name="The Broad Institute Genomics Platform"/>
            <consortium name="The Broad Institute Genome Sequencing Center for Infectious Disease"/>
            <person name="Wu L."/>
            <person name="Ma J."/>
        </authorList>
    </citation>
    <scope>NUCLEOTIDE SEQUENCE [LARGE SCALE GENOMIC DNA]</scope>
    <source>
        <strain evidence="7">CCUG 50353</strain>
    </source>
</reference>
<feature type="transmembrane region" description="Helical" evidence="5">
    <location>
        <begin position="179"/>
        <end position="203"/>
    </location>
</feature>
<dbReference type="Pfam" id="PF01943">
    <property type="entry name" value="Polysacc_synt"/>
    <property type="match status" value="1"/>
</dbReference>